<dbReference type="InterPro" id="IPR000531">
    <property type="entry name" value="Beta-barrel_TonB"/>
</dbReference>
<dbReference type="Pfam" id="PF07715">
    <property type="entry name" value="Plug"/>
    <property type="match status" value="1"/>
</dbReference>
<dbReference type="AlphaFoldDB" id="A0A5C8NUK8"/>
<keyword evidence="5" id="KW-0410">Iron transport</keyword>
<comment type="subcellular location">
    <subcellularLocation>
        <location evidence="1 13">Cell outer membrane</location>
        <topology evidence="1 13">Multi-pass membrane protein</topology>
    </subcellularLocation>
</comment>
<comment type="similarity">
    <text evidence="2 13 14">Belongs to the TonB-dependent receptor family.</text>
</comment>
<name>A0A5C8NUK8_9BURK</name>
<dbReference type="Pfam" id="PF00593">
    <property type="entry name" value="TonB_dep_Rec_b-barrel"/>
    <property type="match status" value="1"/>
</dbReference>
<dbReference type="EMBL" id="VDUY01000005">
    <property type="protein sequence ID" value="TXL64854.1"/>
    <property type="molecule type" value="Genomic_DNA"/>
</dbReference>
<dbReference type="PANTHER" id="PTHR32552:SF81">
    <property type="entry name" value="TONB-DEPENDENT OUTER MEMBRANE RECEPTOR"/>
    <property type="match status" value="1"/>
</dbReference>
<dbReference type="InterPro" id="IPR012910">
    <property type="entry name" value="Plug_dom"/>
</dbReference>
<evidence type="ECO:0000256" key="12">
    <source>
        <dbReference type="ARBA" id="ARBA00023237"/>
    </source>
</evidence>
<keyword evidence="4 13" id="KW-1134">Transmembrane beta strand</keyword>
<dbReference type="SUPFAM" id="SSF56935">
    <property type="entry name" value="Porins"/>
    <property type="match status" value="1"/>
</dbReference>
<evidence type="ECO:0000313" key="18">
    <source>
        <dbReference type="Proteomes" id="UP000321548"/>
    </source>
</evidence>
<dbReference type="PANTHER" id="PTHR32552">
    <property type="entry name" value="FERRICHROME IRON RECEPTOR-RELATED"/>
    <property type="match status" value="1"/>
</dbReference>
<evidence type="ECO:0000256" key="4">
    <source>
        <dbReference type="ARBA" id="ARBA00022452"/>
    </source>
</evidence>
<keyword evidence="6 13" id="KW-0812">Transmembrane</keyword>
<evidence type="ECO:0000259" key="16">
    <source>
        <dbReference type="Pfam" id="PF07715"/>
    </source>
</evidence>
<reference evidence="17 18" key="1">
    <citation type="submission" date="2019-06" db="EMBL/GenBank/DDBJ databases">
        <title>Quisquiliibacterium sp. nov., isolated from a maize field.</title>
        <authorList>
            <person name="Lin S.-Y."/>
            <person name="Tsai C.-F."/>
            <person name="Young C.-C."/>
        </authorList>
    </citation>
    <scope>NUCLEOTIDE SEQUENCE [LARGE SCALE GENOMIC DNA]</scope>
    <source>
        <strain evidence="17 18">CC-CFT501</strain>
    </source>
</reference>
<dbReference type="InterPro" id="IPR039426">
    <property type="entry name" value="TonB-dep_rcpt-like"/>
</dbReference>
<gene>
    <name evidence="17" type="ORF">FHP08_14090</name>
</gene>
<evidence type="ECO:0000256" key="10">
    <source>
        <dbReference type="ARBA" id="ARBA00023136"/>
    </source>
</evidence>
<evidence type="ECO:0000256" key="8">
    <source>
        <dbReference type="ARBA" id="ARBA00023065"/>
    </source>
</evidence>
<dbReference type="InterPro" id="IPR036942">
    <property type="entry name" value="Beta-barrel_TonB_sf"/>
</dbReference>
<keyword evidence="7" id="KW-0408">Iron</keyword>
<dbReference type="Proteomes" id="UP000321548">
    <property type="component" value="Unassembled WGS sequence"/>
</dbReference>
<evidence type="ECO:0000313" key="17">
    <source>
        <dbReference type="EMBL" id="TXL64854.1"/>
    </source>
</evidence>
<keyword evidence="8" id="KW-0406">Ion transport</keyword>
<proteinExistence type="inferred from homology"/>
<evidence type="ECO:0000259" key="15">
    <source>
        <dbReference type="Pfam" id="PF00593"/>
    </source>
</evidence>
<dbReference type="PROSITE" id="PS52016">
    <property type="entry name" value="TONB_DEPENDENT_REC_3"/>
    <property type="match status" value="1"/>
</dbReference>
<keyword evidence="3 13" id="KW-0813">Transport</keyword>
<evidence type="ECO:0000256" key="5">
    <source>
        <dbReference type="ARBA" id="ARBA00022496"/>
    </source>
</evidence>
<dbReference type="OrthoDB" id="9760620at2"/>
<evidence type="ECO:0000256" key="13">
    <source>
        <dbReference type="PROSITE-ProRule" id="PRU01360"/>
    </source>
</evidence>
<evidence type="ECO:0000256" key="1">
    <source>
        <dbReference type="ARBA" id="ARBA00004571"/>
    </source>
</evidence>
<organism evidence="17 18">
    <name type="scientific">Zeimonas arvi</name>
    <dbReference type="NCBI Taxonomy" id="2498847"/>
    <lineage>
        <taxon>Bacteria</taxon>
        <taxon>Pseudomonadati</taxon>
        <taxon>Pseudomonadota</taxon>
        <taxon>Betaproteobacteria</taxon>
        <taxon>Burkholderiales</taxon>
        <taxon>Burkholderiaceae</taxon>
        <taxon>Zeimonas</taxon>
    </lineage>
</organism>
<evidence type="ECO:0000256" key="3">
    <source>
        <dbReference type="ARBA" id="ARBA00022448"/>
    </source>
</evidence>
<dbReference type="GO" id="GO:0009279">
    <property type="term" value="C:cell outer membrane"/>
    <property type="evidence" value="ECO:0007669"/>
    <property type="project" value="UniProtKB-SubCell"/>
</dbReference>
<evidence type="ECO:0000256" key="14">
    <source>
        <dbReference type="RuleBase" id="RU003357"/>
    </source>
</evidence>
<evidence type="ECO:0000256" key="6">
    <source>
        <dbReference type="ARBA" id="ARBA00022692"/>
    </source>
</evidence>
<dbReference type="RefSeq" id="WP_147705104.1">
    <property type="nucleotide sequence ID" value="NZ_VDUY01000005.1"/>
</dbReference>
<evidence type="ECO:0000256" key="11">
    <source>
        <dbReference type="ARBA" id="ARBA00023170"/>
    </source>
</evidence>
<protein>
    <submittedName>
        <fullName evidence="17">TonB-dependent receptor</fullName>
    </submittedName>
</protein>
<dbReference type="GO" id="GO:0006826">
    <property type="term" value="P:iron ion transport"/>
    <property type="evidence" value="ECO:0007669"/>
    <property type="project" value="UniProtKB-KW"/>
</dbReference>
<keyword evidence="9 14" id="KW-0798">TonB box</keyword>
<evidence type="ECO:0000256" key="9">
    <source>
        <dbReference type="ARBA" id="ARBA00023077"/>
    </source>
</evidence>
<evidence type="ECO:0000256" key="2">
    <source>
        <dbReference type="ARBA" id="ARBA00009810"/>
    </source>
</evidence>
<dbReference type="Gene3D" id="2.40.170.20">
    <property type="entry name" value="TonB-dependent receptor, beta-barrel domain"/>
    <property type="match status" value="1"/>
</dbReference>
<dbReference type="CDD" id="cd01347">
    <property type="entry name" value="ligand_gated_channel"/>
    <property type="match status" value="1"/>
</dbReference>
<keyword evidence="10 13" id="KW-0472">Membrane</keyword>
<keyword evidence="18" id="KW-1185">Reference proteome</keyword>
<dbReference type="InterPro" id="IPR037066">
    <property type="entry name" value="Plug_dom_sf"/>
</dbReference>
<feature type="domain" description="TonB-dependent receptor plug" evidence="16">
    <location>
        <begin position="27"/>
        <end position="137"/>
    </location>
</feature>
<feature type="domain" description="TonB-dependent receptor-like beta-barrel" evidence="15">
    <location>
        <begin position="226"/>
        <end position="639"/>
    </location>
</feature>
<keyword evidence="11 17" id="KW-0675">Receptor</keyword>
<evidence type="ECO:0000256" key="7">
    <source>
        <dbReference type="ARBA" id="ARBA00023004"/>
    </source>
</evidence>
<dbReference type="Gene3D" id="2.170.130.10">
    <property type="entry name" value="TonB-dependent receptor, plug domain"/>
    <property type="match status" value="1"/>
</dbReference>
<sequence>MLTLAAAAVAGLEAVTVTATRIEQPSFDTPASVDVIGIDPAAAQAPGVNLSEALGRAPGIVVRNRQNYAQDLQVSSRGFGARAAFGVRGVRLMQDGIPFTMPDGQGQTGLFDLDAAARIEVLRGPFAALYGNSAGGVVSLFTEDPPAAPTLRIHGGAGSFGSWKTGVDFGVPFGDAPPGFTGKLSRFATDGWREHSRTRRDLFGAKLAWGEPEASRFTLTATALDQPDTQDPLGLTREQLDRDPGQAGAGALAFDTRKSVAHRQAGLEWAHRLGPRDTLKLRGYAGDRRVTQFLAFSGAAPTSSGGAVDLDRGFGGLGLRWTRAGRTAWGPFSFTLGIDYDRMDERRQGFVNDFGAAGELRRNERDSVWNVDQYAIAEWWFAERWRLSGGVRHSRVSFRVRDDFVTAVNPDDSGRRDYSATRPVVGLLFAASDTVNLYASAGRGFETPTFAELAYRPDGQPGLNFALDASTSTNLELGLKAQLAQDHRLNLALFRTGTRNDIVPDANVAGRATFRNAARTRRQGVELALESRFGGGFEAWLAWTWIDAEFRDYASLAGADLSGRALPGVPKHSLHAELAWRHAPTGFSTAIEAQWNGAVWVDDANTARADAYAVASWRLGYDLRYAGWRIVPYLRVDNLFGERHVGSVIVNAANGRYYEPAPGRSWFGGVKASLAF</sequence>
<keyword evidence="12 13" id="KW-0998">Cell outer membrane</keyword>
<comment type="caution">
    <text evidence="17">The sequence shown here is derived from an EMBL/GenBank/DDBJ whole genome shotgun (WGS) entry which is preliminary data.</text>
</comment>
<accession>A0A5C8NUK8</accession>